<evidence type="ECO:0000313" key="2">
    <source>
        <dbReference type="EMBL" id="RPD57651.1"/>
    </source>
</evidence>
<name>A0A5C2S2L0_9APHY</name>
<protein>
    <submittedName>
        <fullName evidence="2">Uncharacterized protein</fullName>
    </submittedName>
</protein>
<sequence length="241" mass="26405">MLSLNLSFYQCNACRGSEQRTAECQLTYLRLLQEAEEALLIPWVGAHRAAFFNGRGYTPAKRITASQALQEAWTKIRDAEDHAVTVTIHDRQQLAAEAKTYSLFPDAITTPWDWAAVSVAHLNTAPPKPRPPVTRPPPPPVVTGPSSSHRLVFPPVEGADAPARDHYVAAIRREYNEAIAQSLVLRDCIAELQEREMGATGLAYCSTSDSIVVPLLLDIVTLERVSGAHQALGDRESSPEA</sequence>
<proteinExistence type="predicted"/>
<dbReference type="AlphaFoldDB" id="A0A5C2S2L0"/>
<dbReference type="OrthoDB" id="2745238at2759"/>
<dbReference type="EMBL" id="ML122279">
    <property type="protein sequence ID" value="RPD57651.1"/>
    <property type="molecule type" value="Genomic_DNA"/>
</dbReference>
<evidence type="ECO:0000256" key="1">
    <source>
        <dbReference type="SAM" id="MobiDB-lite"/>
    </source>
</evidence>
<accession>A0A5C2S2L0</accession>
<organism evidence="2 3">
    <name type="scientific">Lentinus tigrinus ALCF2SS1-6</name>
    <dbReference type="NCBI Taxonomy" id="1328759"/>
    <lineage>
        <taxon>Eukaryota</taxon>
        <taxon>Fungi</taxon>
        <taxon>Dikarya</taxon>
        <taxon>Basidiomycota</taxon>
        <taxon>Agaricomycotina</taxon>
        <taxon>Agaricomycetes</taxon>
        <taxon>Polyporales</taxon>
        <taxon>Polyporaceae</taxon>
        <taxon>Lentinus</taxon>
    </lineage>
</organism>
<feature type="region of interest" description="Disordered" evidence="1">
    <location>
        <begin position="125"/>
        <end position="148"/>
    </location>
</feature>
<dbReference type="Proteomes" id="UP000313359">
    <property type="component" value="Unassembled WGS sequence"/>
</dbReference>
<keyword evidence="3" id="KW-1185">Reference proteome</keyword>
<feature type="compositionally biased region" description="Pro residues" evidence="1">
    <location>
        <begin position="126"/>
        <end position="142"/>
    </location>
</feature>
<gene>
    <name evidence="2" type="ORF">L227DRAFT_565166</name>
</gene>
<reference evidence="2" key="1">
    <citation type="journal article" date="2018" name="Genome Biol. Evol.">
        <title>Genomics and development of Lentinus tigrinus, a white-rot wood-decaying mushroom with dimorphic fruiting bodies.</title>
        <authorList>
            <person name="Wu B."/>
            <person name="Xu Z."/>
            <person name="Knudson A."/>
            <person name="Carlson A."/>
            <person name="Chen N."/>
            <person name="Kovaka S."/>
            <person name="LaButti K."/>
            <person name="Lipzen A."/>
            <person name="Pennachio C."/>
            <person name="Riley R."/>
            <person name="Schakwitz W."/>
            <person name="Umezawa K."/>
            <person name="Ohm R.A."/>
            <person name="Grigoriev I.V."/>
            <person name="Nagy L.G."/>
            <person name="Gibbons J."/>
            <person name="Hibbett D."/>
        </authorList>
    </citation>
    <scope>NUCLEOTIDE SEQUENCE [LARGE SCALE GENOMIC DNA]</scope>
    <source>
        <strain evidence="2">ALCF2SS1-6</strain>
    </source>
</reference>
<evidence type="ECO:0000313" key="3">
    <source>
        <dbReference type="Proteomes" id="UP000313359"/>
    </source>
</evidence>